<organism evidence="1">
    <name type="scientific">Caudovirales sp. ctikv1</name>
    <dbReference type="NCBI Taxonomy" id="2826781"/>
    <lineage>
        <taxon>Viruses</taxon>
        <taxon>Duplodnaviria</taxon>
        <taxon>Heunggongvirae</taxon>
        <taxon>Uroviricota</taxon>
        <taxon>Caudoviricetes</taxon>
    </lineage>
</organism>
<proteinExistence type="predicted"/>
<sequence>MAFYHGVKTSEQATSVIAPVQTTAGLPIVFGTAPVHLTEDPSAVVNKPIICYSWEEAVQQLGYSEDWTHFTLCEAMYAQFKLYGVAPIVFVNVLDPAKHKKSTTTTATLTEKKCIVKAAVLLNTLQVSSGGQTGVANTDYTAAFDDKNQLIISVIKGGKFDSATTLNLIYDELDVENFDYKNVIGGVDSNEKATGFELIDTIYHHFGIVPGLIAAPGFSQNPTVASVMKAKSRVINNLFGATTLVDIDTTQVVKYTDAYEWKKGNSYTGESEVVCWPMVRNGDYMFHMSTHIMGIIGKCDASNSDIPTLSPSNKSMNITGLCLANGKEVMLTHSQANLLNSQGIMTAVNINGWVSWGNYTGAYPGTTDVKDTFICVRRFNDWDDQTFILTYWQKVDMPILPRNIKTILDSETIRLNGLTSRGFILGGRIEFKEAENPTTDLLNGIIRFHKYRTPPIPAQEIESISEYDVSYFKTLFQTV</sequence>
<protein>
    <submittedName>
        <fullName evidence="1">Tail sheath tube</fullName>
    </submittedName>
</protein>
<accession>A0A8S5N206</accession>
<reference evidence="1" key="1">
    <citation type="journal article" date="2021" name="Proc. Natl. Acad. Sci. U.S.A.">
        <title>A Catalog of Tens of Thousands of Viruses from Human Metagenomes Reveals Hidden Associations with Chronic Diseases.</title>
        <authorList>
            <person name="Tisza M.J."/>
            <person name="Buck C.B."/>
        </authorList>
    </citation>
    <scope>NUCLEOTIDE SEQUENCE</scope>
    <source>
        <strain evidence="1">Ctikv1</strain>
    </source>
</reference>
<dbReference type="EMBL" id="BK015046">
    <property type="protein sequence ID" value="DAD88693.1"/>
    <property type="molecule type" value="Genomic_DNA"/>
</dbReference>
<evidence type="ECO:0000313" key="1">
    <source>
        <dbReference type="EMBL" id="DAD88693.1"/>
    </source>
</evidence>
<name>A0A8S5N206_9CAUD</name>